<evidence type="ECO:0000313" key="2">
    <source>
        <dbReference type="EMBL" id="MQL92266.1"/>
    </source>
</evidence>
<organism evidence="2 3">
    <name type="scientific">Colocasia esculenta</name>
    <name type="common">Wild taro</name>
    <name type="synonym">Arum esculentum</name>
    <dbReference type="NCBI Taxonomy" id="4460"/>
    <lineage>
        <taxon>Eukaryota</taxon>
        <taxon>Viridiplantae</taxon>
        <taxon>Streptophyta</taxon>
        <taxon>Embryophyta</taxon>
        <taxon>Tracheophyta</taxon>
        <taxon>Spermatophyta</taxon>
        <taxon>Magnoliopsida</taxon>
        <taxon>Liliopsida</taxon>
        <taxon>Araceae</taxon>
        <taxon>Aroideae</taxon>
        <taxon>Colocasieae</taxon>
        <taxon>Colocasia</taxon>
    </lineage>
</organism>
<proteinExistence type="predicted"/>
<name>A0A843VAM5_COLES</name>
<feature type="compositionally biased region" description="Basic and acidic residues" evidence="1">
    <location>
        <begin position="178"/>
        <end position="190"/>
    </location>
</feature>
<dbReference type="Proteomes" id="UP000652761">
    <property type="component" value="Unassembled WGS sequence"/>
</dbReference>
<evidence type="ECO:0000313" key="3">
    <source>
        <dbReference type="Proteomes" id="UP000652761"/>
    </source>
</evidence>
<dbReference type="EMBL" id="NMUH01001430">
    <property type="protein sequence ID" value="MQL92266.1"/>
    <property type="molecule type" value="Genomic_DNA"/>
</dbReference>
<accession>A0A843VAM5</accession>
<gene>
    <name evidence="2" type="ORF">Taro_024887</name>
</gene>
<feature type="region of interest" description="Disordered" evidence="1">
    <location>
        <begin position="170"/>
        <end position="200"/>
    </location>
</feature>
<comment type="caution">
    <text evidence="2">The sequence shown here is derived from an EMBL/GenBank/DDBJ whole genome shotgun (WGS) entry which is preliminary data.</text>
</comment>
<evidence type="ECO:0000256" key="1">
    <source>
        <dbReference type="SAM" id="MobiDB-lite"/>
    </source>
</evidence>
<dbReference type="AlphaFoldDB" id="A0A843VAM5"/>
<protein>
    <submittedName>
        <fullName evidence="2">Uncharacterized protein</fullName>
    </submittedName>
</protein>
<reference evidence="2" key="1">
    <citation type="submission" date="2017-07" db="EMBL/GenBank/DDBJ databases">
        <title>Taro Niue Genome Assembly and Annotation.</title>
        <authorList>
            <person name="Atibalentja N."/>
            <person name="Keating K."/>
            <person name="Fields C.J."/>
        </authorList>
    </citation>
    <scope>NUCLEOTIDE SEQUENCE</scope>
    <source>
        <strain evidence="2">Niue_2</strain>
        <tissue evidence="2">Leaf</tissue>
    </source>
</reference>
<keyword evidence="3" id="KW-1185">Reference proteome</keyword>
<sequence>SQGSSGLLRCSSLLWCGEPSSSASLGVLCCCSRSRTHSPPPASSVAAPRAELVRLPCSRSRARPPPPASSAAAPGAKLVHLHRRPPLLLPEPSSSASPGVLRCSSLDRESSFSASSLLRCSKSSQSKAHPKASAFRVNGFRWEEEGKALFEGVLATGSIGWGPASRCAKPISSSSTTHEVEDEHVDHEESSSMGTMGTSNDANPVEAEFMSVEPSKKKKKQVHDIDIKFEKLIDIFMHDVENVTQGGPSVICAPSLIDCCKKLDEMALSRTDVLYAQAVVLFSDEKMREQWMQCETYRYYDLPFCTPDHVTEKKEALGEVLNGRDESYATSRFFAARAAGHAWLGLSTAWPLRALCDGCGGDLCTSRQQVQRRQRVLLGSSGTSLVERCRQHCLHPAREPQWTTAACGMAAPTLTKRPPRKEVLQTHLGSISGYH</sequence>
<feature type="non-terminal residue" evidence="2">
    <location>
        <position position="1"/>
    </location>
</feature>